<name>A0AA47NSA8_MERPO</name>
<organism evidence="2 3">
    <name type="scientific">Merluccius polli</name>
    <name type="common">Benguela hake</name>
    <name type="synonym">Merluccius cadenati</name>
    <dbReference type="NCBI Taxonomy" id="89951"/>
    <lineage>
        <taxon>Eukaryota</taxon>
        <taxon>Metazoa</taxon>
        <taxon>Chordata</taxon>
        <taxon>Craniata</taxon>
        <taxon>Vertebrata</taxon>
        <taxon>Euteleostomi</taxon>
        <taxon>Actinopterygii</taxon>
        <taxon>Neopterygii</taxon>
        <taxon>Teleostei</taxon>
        <taxon>Neoteleostei</taxon>
        <taxon>Acanthomorphata</taxon>
        <taxon>Zeiogadaria</taxon>
        <taxon>Gadariae</taxon>
        <taxon>Gadiformes</taxon>
        <taxon>Gadoidei</taxon>
        <taxon>Merlucciidae</taxon>
        <taxon>Merluccius</taxon>
    </lineage>
</organism>
<sequence>MEMSVLSKSTFFQKDIGYSTDIHPPNDSDLMWRTKDEITGCFGLWCCPCHACSTAKKAGECLCLPLLDSCGIIPPAAMAMRLSMRRRYQIEGTLCKDCVYATFCYACTWCQISRELNSRAMPSLFSDILSKP</sequence>
<dbReference type="NCBIfam" id="TIGR01571">
    <property type="entry name" value="A_thal_Cys_rich"/>
    <property type="match status" value="1"/>
</dbReference>
<protein>
    <submittedName>
        <fullName evidence="2">PLAC8-like protein 1</fullName>
    </submittedName>
</protein>
<dbReference type="Pfam" id="PF04749">
    <property type="entry name" value="PLAC8"/>
    <property type="match status" value="1"/>
</dbReference>
<evidence type="ECO:0000313" key="2">
    <source>
        <dbReference type="EMBL" id="KAK0135575.1"/>
    </source>
</evidence>
<gene>
    <name evidence="2" type="primary">Plac8l1_2</name>
    <name evidence="2" type="ORF">N1851_028578</name>
</gene>
<dbReference type="PANTHER" id="PTHR15907">
    <property type="entry name" value="DUF614 FAMILY PROTEIN-RELATED"/>
    <property type="match status" value="1"/>
</dbReference>
<evidence type="ECO:0000256" key="1">
    <source>
        <dbReference type="ARBA" id="ARBA00009024"/>
    </source>
</evidence>
<reference evidence="2" key="1">
    <citation type="journal article" date="2023" name="Front. Mar. Sci.">
        <title>A new Merluccius polli reference genome to investigate the effects of global change in West African waters.</title>
        <authorList>
            <person name="Mateo J.L."/>
            <person name="Blanco-Fernandez C."/>
            <person name="Garcia-Vazquez E."/>
            <person name="Machado-Schiaffino G."/>
        </authorList>
    </citation>
    <scope>NUCLEOTIDE SEQUENCE</scope>
    <source>
        <strain evidence="2">C29</strain>
        <tissue evidence="2">Fin</tissue>
    </source>
</reference>
<dbReference type="Proteomes" id="UP001174136">
    <property type="component" value="Unassembled WGS sequence"/>
</dbReference>
<dbReference type="AlphaFoldDB" id="A0AA47NSA8"/>
<accession>A0AA47NSA8</accession>
<proteinExistence type="inferred from homology"/>
<dbReference type="EMBL" id="JAOPHQ010005417">
    <property type="protein sequence ID" value="KAK0135575.1"/>
    <property type="molecule type" value="Genomic_DNA"/>
</dbReference>
<keyword evidence="3" id="KW-1185">Reference proteome</keyword>
<evidence type="ECO:0000313" key="3">
    <source>
        <dbReference type="Proteomes" id="UP001174136"/>
    </source>
</evidence>
<dbReference type="InterPro" id="IPR006461">
    <property type="entry name" value="PLAC_motif_containing"/>
</dbReference>
<comment type="caution">
    <text evidence="2">The sequence shown here is derived from an EMBL/GenBank/DDBJ whole genome shotgun (WGS) entry which is preliminary data.</text>
</comment>
<comment type="similarity">
    <text evidence="1">Belongs to the cornifelin family.</text>
</comment>